<comment type="subcellular location">
    <subcellularLocation>
        <location evidence="1 7">Cell membrane</location>
        <topology evidence="1 7">Multi-pass membrane protein</topology>
    </subcellularLocation>
</comment>
<evidence type="ECO:0000259" key="8">
    <source>
        <dbReference type="PROSITE" id="PS50928"/>
    </source>
</evidence>
<feature type="transmembrane region" description="Helical" evidence="7">
    <location>
        <begin position="9"/>
        <end position="29"/>
    </location>
</feature>
<sequence length="310" mass="33934">MFRYILKRLFLMIPVMVGISFILFSILNLTPGDPARLMLGEGATEEAVAMLREEMGLNENFFIRYGKYVLGICKGDFGISYVSKAPTSQEILVRFPVTVKLALCGISFAIILGIPIGIISAVRQYTIIDTVSLITTLVLTSMPGFWLGLMLILIFSLKLDLMPTTGADTWIHFILPTITLSSITLATLIRMTRSTMLEVIRQDYIRTAKSKGASEKRIIFKHALRNALLPVVTVIGINFGILLGGAVITESVFAINGLGTLVVEAVKMKDAPVVIGAVLLIAFVGGLVNLLVDILYTYIDPRVKTQFSKG</sequence>
<accession>A0ABT1NCD0</accession>
<dbReference type="PANTHER" id="PTHR43163">
    <property type="entry name" value="DIPEPTIDE TRANSPORT SYSTEM PERMEASE PROTEIN DPPB-RELATED"/>
    <property type="match status" value="1"/>
</dbReference>
<feature type="transmembrane region" description="Helical" evidence="7">
    <location>
        <begin position="131"/>
        <end position="157"/>
    </location>
</feature>
<keyword evidence="4 7" id="KW-0812">Transmembrane</keyword>
<evidence type="ECO:0000256" key="4">
    <source>
        <dbReference type="ARBA" id="ARBA00022692"/>
    </source>
</evidence>
<dbReference type="SUPFAM" id="SSF161098">
    <property type="entry name" value="MetI-like"/>
    <property type="match status" value="1"/>
</dbReference>
<name>A0ABT1NCD0_9FIRM</name>
<feature type="transmembrane region" description="Helical" evidence="7">
    <location>
        <begin position="227"/>
        <end position="253"/>
    </location>
</feature>
<protein>
    <submittedName>
        <fullName evidence="9">ABC transporter permease</fullName>
    </submittedName>
</protein>
<dbReference type="Proteomes" id="UP001651880">
    <property type="component" value="Unassembled WGS sequence"/>
</dbReference>
<feature type="transmembrane region" description="Helical" evidence="7">
    <location>
        <begin position="97"/>
        <end position="119"/>
    </location>
</feature>
<dbReference type="InterPro" id="IPR045621">
    <property type="entry name" value="BPD_transp_1_N"/>
</dbReference>
<evidence type="ECO:0000256" key="3">
    <source>
        <dbReference type="ARBA" id="ARBA00022475"/>
    </source>
</evidence>
<comment type="caution">
    <text evidence="9">The sequence shown here is derived from an EMBL/GenBank/DDBJ whole genome shotgun (WGS) entry which is preliminary data.</text>
</comment>
<dbReference type="Pfam" id="PF00528">
    <property type="entry name" value="BPD_transp_1"/>
    <property type="match status" value="1"/>
</dbReference>
<dbReference type="InterPro" id="IPR035906">
    <property type="entry name" value="MetI-like_sf"/>
</dbReference>
<evidence type="ECO:0000256" key="1">
    <source>
        <dbReference type="ARBA" id="ARBA00004651"/>
    </source>
</evidence>
<proteinExistence type="inferred from homology"/>
<evidence type="ECO:0000313" key="9">
    <source>
        <dbReference type="EMBL" id="MCQ1528917.1"/>
    </source>
</evidence>
<keyword evidence="5 7" id="KW-1133">Transmembrane helix</keyword>
<organism evidence="9 10">
    <name type="scientific">Lutispora saccharofermentans</name>
    <dbReference type="NCBI Taxonomy" id="3024236"/>
    <lineage>
        <taxon>Bacteria</taxon>
        <taxon>Bacillati</taxon>
        <taxon>Bacillota</taxon>
        <taxon>Clostridia</taxon>
        <taxon>Lutisporales</taxon>
        <taxon>Lutisporaceae</taxon>
        <taxon>Lutispora</taxon>
    </lineage>
</organism>
<dbReference type="Gene3D" id="1.10.3720.10">
    <property type="entry name" value="MetI-like"/>
    <property type="match status" value="1"/>
</dbReference>
<keyword evidence="2 7" id="KW-0813">Transport</keyword>
<feature type="domain" description="ABC transmembrane type-1" evidence="8">
    <location>
        <begin position="95"/>
        <end position="296"/>
    </location>
</feature>
<evidence type="ECO:0000256" key="5">
    <source>
        <dbReference type="ARBA" id="ARBA00022989"/>
    </source>
</evidence>
<dbReference type="PROSITE" id="PS50928">
    <property type="entry name" value="ABC_TM1"/>
    <property type="match status" value="1"/>
</dbReference>
<evidence type="ECO:0000256" key="2">
    <source>
        <dbReference type="ARBA" id="ARBA00022448"/>
    </source>
</evidence>
<keyword evidence="3" id="KW-1003">Cell membrane</keyword>
<feature type="transmembrane region" description="Helical" evidence="7">
    <location>
        <begin position="169"/>
        <end position="189"/>
    </location>
</feature>
<dbReference type="InterPro" id="IPR000515">
    <property type="entry name" value="MetI-like"/>
</dbReference>
<reference evidence="9 10" key="1">
    <citation type="submission" date="2021-10" db="EMBL/GenBank/DDBJ databases">
        <title>Lutispora strain m25 sp. nov., a thermophilic, non-spore-forming bacterium isolated from a lab-scale methanogenic bioreactor digesting anaerobic sludge.</title>
        <authorList>
            <person name="El Houari A."/>
            <person name="Mcdonald J."/>
        </authorList>
    </citation>
    <scope>NUCLEOTIDE SEQUENCE [LARGE SCALE GENOMIC DNA]</scope>
    <source>
        <strain evidence="10">m25</strain>
    </source>
</reference>
<keyword evidence="10" id="KW-1185">Reference proteome</keyword>
<dbReference type="Pfam" id="PF19300">
    <property type="entry name" value="BPD_transp_1_N"/>
    <property type="match status" value="1"/>
</dbReference>
<keyword evidence="6 7" id="KW-0472">Membrane</keyword>
<dbReference type="CDD" id="cd06261">
    <property type="entry name" value="TM_PBP2"/>
    <property type="match status" value="1"/>
</dbReference>
<dbReference type="EMBL" id="JAJEKE010000003">
    <property type="protein sequence ID" value="MCQ1528917.1"/>
    <property type="molecule type" value="Genomic_DNA"/>
</dbReference>
<evidence type="ECO:0000256" key="6">
    <source>
        <dbReference type="ARBA" id="ARBA00023136"/>
    </source>
</evidence>
<comment type="similarity">
    <text evidence="7">Belongs to the binding-protein-dependent transport system permease family.</text>
</comment>
<evidence type="ECO:0000256" key="7">
    <source>
        <dbReference type="RuleBase" id="RU363032"/>
    </source>
</evidence>
<evidence type="ECO:0000313" key="10">
    <source>
        <dbReference type="Proteomes" id="UP001651880"/>
    </source>
</evidence>
<dbReference type="RefSeq" id="WP_255226440.1">
    <property type="nucleotide sequence ID" value="NZ_JAJEKE010000003.1"/>
</dbReference>
<feature type="transmembrane region" description="Helical" evidence="7">
    <location>
        <begin position="273"/>
        <end position="299"/>
    </location>
</feature>
<gene>
    <name evidence="9" type="ORF">LJD61_05065</name>
</gene>
<dbReference type="PANTHER" id="PTHR43163:SF6">
    <property type="entry name" value="DIPEPTIDE TRANSPORT SYSTEM PERMEASE PROTEIN DPPB-RELATED"/>
    <property type="match status" value="1"/>
</dbReference>